<evidence type="ECO:0000313" key="2">
    <source>
        <dbReference type="EMBL" id="MCW7514533.1"/>
    </source>
</evidence>
<dbReference type="AlphaFoldDB" id="A0AAW5V656"/>
<keyword evidence="1" id="KW-0472">Membrane</keyword>
<accession>A0AAW5V656</accession>
<feature type="transmembrane region" description="Helical" evidence="1">
    <location>
        <begin position="275"/>
        <end position="295"/>
    </location>
</feature>
<feature type="transmembrane region" description="Helical" evidence="1">
    <location>
        <begin position="70"/>
        <end position="89"/>
    </location>
</feature>
<reference evidence="2" key="1">
    <citation type="submission" date="2022-06" db="EMBL/GenBank/DDBJ databases">
        <title>Leptospira isolates from biofilms formed at urban environments.</title>
        <authorList>
            <person name="Ribeiro P.S."/>
            <person name="Sousa T."/>
            <person name="Carvalho N."/>
            <person name="Aburjaile F."/>
            <person name="Neves F."/>
            <person name="Oliveira D."/>
            <person name="Blanco L."/>
            <person name="Lima J."/>
            <person name="Costa F."/>
            <person name="Brenig B."/>
            <person name="Soares S."/>
            <person name="Ramos R."/>
            <person name="Goes-Neto A."/>
            <person name="Matiuzzi M."/>
            <person name="Azevedo V."/>
            <person name="Ristow P."/>
        </authorList>
    </citation>
    <scope>NUCLEOTIDE SEQUENCE</scope>
    <source>
        <strain evidence="2">VSF7</strain>
    </source>
</reference>
<dbReference type="RefSeq" id="WP_265355888.1">
    <property type="nucleotide sequence ID" value="NZ_JAMQPS010000001.1"/>
</dbReference>
<feature type="transmembrane region" description="Helical" evidence="1">
    <location>
        <begin position="178"/>
        <end position="197"/>
    </location>
</feature>
<name>A0AAW5V656_9LEPT</name>
<feature type="transmembrane region" description="Helical" evidence="1">
    <location>
        <begin position="21"/>
        <end position="40"/>
    </location>
</feature>
<gene>
    <name evidence="2" type="ORF">ND810_05135</name>
</gene>
<keyword evidence="1" id="KW-1133">Transmembrane helix</keyword>
<feature type="transmembrane region" description="Helical" evidence="1">
    <location>
        <begin position="119"/>
        <end position="141"/>
    </location>
</feature>
<proteinExistence type="predicted"/>
<feature type="transmembrane region" description="Helical" evidence="1">
    <location>
        <begin position="248"/>
        <end position="269"/>
    </location>
</feature>
<keyword evidence="1" id="KW-0812">Transmembrane</keyword>
<organism evidence="2 3">
    <name type="scientific">Leptospira levettii</name>
    <dbReference type="NCBI Taxonomy" id="2023178"/>
    <lineage>
        <taxon>Bacteria</taxon>
        <taxon>Pseudomonadati</taxon>
        <taxon>Spirochaetota</taxon>
        <taxon>Spirochaetia</taxon>
        <taxon>Leptospirales</taxon>
        <taxon>Leptospiraceae</taxon>
        <taxon>Leptospira</taxon>
    </lineage>
</organism>
<comment type="caution">
    <text evidence="2">The sequence shown here is derived from an EMBL/GenBank/DDBJ whole genome shotgun (WGS) entry which is preliminary data.</text>
</comment>
<evidence type="ECO:0000256" key="1">
    <source>
        <dbReference type="SAM" id="Phobius"/>
    </source>
</evidence>
<feature type="transmembrane region" description="Helical" evidence="1">
    <location>
        <begin position="95"/>
        <end position="112"/>
    </location>
</feature>
<dbReference type="Proteomes" id="UP001209694">
    <property type="component" value="Unassembled WGS sequence"/>
</dbReference>
<feature type="transmembrane region" description="Helical" evidence="1">
    <location>
        <begin position="46"/>
        <end position="63"/>
    </location>
</feature>
<sequence length="297" mass="33742">MMLKNLYILSENSWGIKSSEIFADLFYFLTLIIFLGYSLAFVTPLPILPIVLASILTFLYLGVCIRNKQTLYWIGLISQLLIILLIIPTTWLNPILLSVSMIFAFVAHFFLIQHYSLRFPISILVILFLYIFDSSFSLMGYQLRSEYTLASSVGLPIETSLLPISLPWISEGISNSKFFLSIAESLGIFLLVSVAWVSFRRTILLSFFLAWFLLFFVWGIGVGLTGYSWNLSYASLAFFIQLAPGRNFYGSFYVTIVSFLILLPIAFFVGKLGISGIWVVVVFFLIESLFVRVFLGK</sequence>
<feature type="transmembrane region" description="Helical" evidence="1">
    <location>
        <begin position="203"/>
        <end position="227"/>
    </location>
</feature>
<protein>
    <submittedName>
        <fullName evidence="2">Uncharacterized protein</fullName>
    </submittedName>
</protein>
<evidence type="ECO:0000313" key="3">
    <source>
        <dbReference type="Proteomes" id="UP001209694"/>
    </source>
</evidence>
<dbReference type="EMBL" id="JAMQQD010000001">
    <property type="protein sequence ID" value="MCW7514533.1"/>
    <property type="molecule type" value="Genomic_DNA"/>
</dbReference>